<evidence type="ECO:0000313" key="3">
    <source>
        <dbReference type="Proteomes" id="UP000243887"/>
    </source>
</evidence>
<sequence length="417" mass="46436">MKNDTKKGLFYFLFLTTASVSAQTVNYGGLFVMPNTEVSTMADLENKENAMILNDGTLYVYKDFTNNGLFDYTTNKKTGYTVFRGLDAYKQELGGSKPSKFFDVLFDNPTSDFAFDLQADITVAGTANFTKGVVNMDHQEASIAFLSEAKAINASNGSFVSGLVEKQGKDAFAFPIGKNGLYRHAALGISKELQNAFYGEYFLENSNALHSHNNRTGVIEWINDAEYWVVESEKANGHAILSLSWNENTTPAKLLNGDRTAIHIVRWDEKQQLWVDEGGFPDEGDKTITTPVAVEGYGIFTLGLVKKSILLEGDVVVYNAVSPDGDGHNDYLIIDNIQRFPVNRLEVYNRWGVKVYETTNYDSNGNVFKGYSEGRGTVKKGEKLPSGTYYYVLKYDYSDDNGSKTITKSGYLHLEND</sequence>
<keyword evidence="3" id="KW-1185">Reference proteome</keyword>
<dbReference type="EMBL" id="FORU01000012">
    <property type="protein sequence ID" value="SFJ65589.1"/>
    <property type="molecule type" value="Genomic_DNA"/>
</dbReference>
<evidence type="ECO:0000313" key="2">
    <source>
        <dbReference type="EMBL" id="SFJ65589.1"/>
    </source>
</evidence>
<name>A0A1I3T5Q8_9FLAO</name>
<evidence type="ECO:0000256" key="1">
    <source>
        <dbReference type="SAM" id="SignalP"/>
    </source>
</evidence>
<dbReference type="AlphaFoldDB" id="A0A1I3T5Q8"/>
<reference evidence="3" key="1">
    <citation type="submission" date="2016-10" db="EMBL/GenBank/DDBJ databases">
        <authorList>
            <person name="Varghese N."/>
            <person name="Submissions S."/>
        </authorList>
    </citation>
    <scope>NUCLEOTIDE SEQUENCE [LARGE SCALE GENOMIC DNA]</scope>
    <source>
        <strain evidence="3">DSM 26542</strain>
    </source>
</reference>
<dbReference type="STRING" id="1150112.SAMN04487893_11265"/>
<accession>A0A1I3T5Q8</accession>
<dbReference type="Pfam" id="PF13585">
    <property type="entry name" value="CHU_C"/>
    <property type="match status" value="1"/>
</dbReference>
<proteinExistence type="predicted"/>
<feature type="signal peptide" evidence="1">
    <location>
        <begin position="1"/>
        <end position="22"/>
    </location>
</feature>
<keyword evidence="1" id="KW-0732">Signal</keyword>
<feature type="chain" id="PRO_5017290222" evidence="1">
    <location>
        <begin position="23"/>
        <end position="417"/>
    </location>
</feature>
<organism evidence="2 3">
    <name type="scientific">Myroides guanonis</name>
    <dbReference type="NCBI Taxonomy" id="1150112"/>
    <lineage>
        <taxon>Bacteria</taxon>
        <taxon>Pseudomonadati</taxon>
        <taxon>Bacteroidota</taxon>
        <taxon>Flavobacteriia</taxon>
        <taxon>Flavobacteriales</taxon>
        <taxon>Flavobacteriaceae</taxon>
        <taxon>Myroides</taxon>
    </lineage>
</organism>
<protein>
    <submittedName>
        <fullName evidence="2">Gliding motility-associated C-terminal domain-containing protein</fullName>
    </submittedName>
</protein>
<dbReference type="RefSeq" id="WP_090680029.1">
    <property type="nucleotide sequence ID" value="NZ_FORU01000012.1"/>
</dbReference>
<dbReference type="Proteomes" id="UP000243887">
    <property type="component" value="Unassembled WGS sequence"/>
</dbReference>
<gene>
    <name evidence="2" type="ORF">SAMN04487893_11265</name>
</gene>
<dbReference type="OrthoDB" id="1489185at2"/>